<proteinExistence type="predicted"/>
<evidence type="ECO:0000313" key="2">
    <source>
        <dbReference type="Proteomes" id="UP000324800"/>
    </source>
</evidence>
<accession>A0A5J4VYZ0</accession>
<dbReference type="EMBL" id="SNRW01004302">
    <property type="protein sequence ID" value="KAA6387620.1"/>
    <property type="molecule type" value="Genomic_DNA"/>
</dbReference>
<gene>
    <name evidence="1" type="ORF">EZS28_016852</name>
</gene>
<dbReference type="OrthoDB" id="7477527at2759"/>
<comment type="caution">
    <text evidence="1">The sequence shown here is derived from an EMBL/GenBank/DDBJ whole genome shotgun (WGS) entry which is preliminary data.</text>
</comment>
<protein>
    <submittedName>
        <fullName evidence="1">Uncharacterized protein</fullName>
    </submittedName>
</protein>
<evidence type="ECO:0000313" key="1">
    <source>
        <dbReference type="EMBL" id="KAA6387620.1"/>
    </source>
</evidence>
<dbReference type="Proteomes" id="UP000324800">
    <property type="component" value="Unassembled WGS sequence"/>
</dbReference>
<reference evidence="1 2" key="1">
    <citation type="submission" date="2019-03" db="EMBL/GenBank/DDBJ databases">
        <title>Single cell metagenomics reveals metabolic interactions within the superorganism composed of flagellate Streblomastix strix and complex community of Bacteroidetes bacteria on its surface.</title>
        <authorList>
            <person name="Treitli S.C."/>
            <person name="Kolisko M."/>
            <person name="Husnik F."/>
            <person name="Keeling P."/>
            <person name="Hampl V."/>
        </authorList>
    </citation>
    <scope>NUCLEOTIDE SEQUENCE [LARGE SCALE GENOMIC DNA]</scope>
    <source>
        <strain evidence="1">ST1C</strain>
    </source>
</reference>
<organism evidence="1 2">
    <name type="scientific">Streblomastix strix</name>
    <dbReference type="NCBI Taxonomy" id="222440"/>
    <lineage>
        <taxon>Eukaryota</taxon>
        <taxon>Metamonada</taxon>
        <taxon>Preaxostyla</taxon>
        <taxon>Oxymonadida</taxon>
        <taxon>Streblomastigidae</taxon>
        <taxon>Streblomastix</taxon>
    </lineage>
</organism>
<sequence length="136" mass="15330">MFANKSNRKLKRLISLTQDSWAVTQDCMSILLTRELPSFHPPIPLIQASPNNVMKGNIQAVIVVLYWPSQSWKPRLMGLTLSYINLCEIFAIRLKVTEARNSSGADIDKGQESLKNSGQNPGKCVKIELQFETQKL</sequence>
<dbReference type="AlphaFoldDB" id="A0A5J4VYZ0"/>
<name>A0A5J4VYZ0_9EUKA</name>